<keyword evidence="8" id="KW-1185">Reference proteome</keyword>
<evidence type="ECO:0000256" key="4">
    <source>
        <dbReference type="ARBA" id="ARBA00023163"/>
    </source>
</evidence>
<name>A0A9N9VAM6_9HYPO</name>
<dbReference type="GO" id="GO:0000976">
    <property type="term" value="F:transcription cis-regulatory region binding"/>
    <property type="evidence" value="ECO:0007669"/>
    <property type="project" value="TreeGrafter"/>
</dbReference>
<comment type="caution">
    <text evidence="7">The sequence shown here is derived from an EMBL/GenBank/DDBJ whole genome shotgun (WGS) entry which is preliminary data.</text>
</comment>
<dbReference type="Proteomes" id="UP000696573">
    <property type="component" value="Unassembled WGS sequence"/>
</dbReference>
<comment type="subcellular location">
    <subcellularLocation>
        <location evidence="1">Nucleus</location>
    </subcellularLocation>
</comment>
<dbReference type="AlphaFoldDB" id="A0A9N9VAM6"/>
<keyword evidence="4" id="KW-0804">Transcription</keyword>
<organism evidence="7 8">
    <name type="scientific">Clonostachys rhizophaga</name>
    <dbReference type="NCBI Taxonomy" id="160324"/>
    <lineage>
        <taxon>Eukaryota</taxon>
        <taxon>Fungi</taxon>
        <taxon>Dikarya</taxon>
        <taxon>Ascomycota</taxon>
        <taxon>Pezizomycotina</taxon>
        <taxon>Sordariomycetes</taxon>
        <taxon>Hypocreomycetidae</taxon>
        <taxon>Hypocreales</taxon>
        <taxon>Bionectriaceae</taxon>
        <taxon>Clonostachys</taxon>
    </lineage>
</organism>
<evidence type="ECO:0000256" key="3">
    <source>
        <dbReference type="ARBA" id="ARBA00023125"/>
    </source>
</evidence>
<dbReference type="GO" id="GO:0000981">
    <property type="term" value="F:DNA-binding transcription factor activity, RNA polymerase II-specific"/>
    <property type="evidence" value="ECO:0007669"/>
    <property type="project" value="TreeGrafter"/>
</dbReference>
<evidence type="ECO:0000256" key="1">
    <source>
        <dbReference type="ARBA" id="ARBA00004123"/>
    </source>
</evidence>
<accession>A0A9N9VAM6</accession>
<reference evidence="7" key="1">
    <citation type="submission" date="2021-10" db="EMBL/GenBank/DDBJ databases">
        <authorList>
            <person name="Piombo E."/>
        </authorList>
    </citation>
    <scope>NUCLEOTIDE SEQUENCE</scope>
</reference>
<dbReference type="InterPro" id="IPR051089">
    <property type="entry name" value="prtT"/>
</dbReference>
<evidence type="ECO:0000313" key="7">
    <source>
        <dbReference type="EMBL" id="CAH0020007.1"/>
    </source>
</evidence>
<keyword evidence="5" id="KW-0539">Nucleus</keyword>
<keyword evidence="3" id="KW-0238">DNA-binding</keyword>
<evidence type="ECO:0000256" key="6">
    <source>
        <dbReference type="SAM" id="MobiDB-lite"/>
    </source>
</evidence>
<dbReference type="GO" id="GO:0005634">
    <property type="term" value="C:nucleus"/>
    <property type="evidence" value="ECO:0007669"/>
    <property type="project" value="UniProtKB-SubCell"/>
</dbReference>
<dbReference type="PANTHER" id="PTHR31845:SF17">
    <property type="entry name" value="ZN(II)2CYS6 TRANSCRIPTION FACTOR (EUROFUNG)"/>
    <property type="match status" value="1"/>
</dbReference>
<proteinExistence type="predicted"/>
<evidence type="ECO:0000256" key="5">
    <source>
        <dbReference type="ARBA" id="ARBA00023242"/>
    </source>
</evidence>
<feature type="region of interest" description="Disordered" evidence="6">
    <location>
        <begin position="1"/>
        <end position="41"/>
    </location>
</feature>
<feature type="region of interest" description="Disordered" evidence="6">
    <location>
        <begin position="381"/>
        <end position="402"/>
    </location>
</feature>
<evidence type="ECO:0000256" key="2">
    <source>
        <dbReference type="ARBA" id="ARBA00023015"/>
    </source>
</evidence>
<protein>
    <recommendedName>
        <fullName evidence="9">Transcription factor domain-containing protein</fullName>
    </recommendedName>
</protein>
<keyword evidence="2" id="KW-0805">Transcription regulation</keyword>
<evidence type="ECO:0000313" key="8">
    <source>
        <dbReference type="Proteomes" id="UP000696573"/>
    </source>
</evidence>
<dbReference type="EMBL" id="CABFNQ020000602">
    <property type="protein sequence ID" value="CAH0020007.1"/>
    <property type="molecule type" value="Genomic_DNA"/>
</dbReference>
<gene>
    <name evidence="7" type="ORF">CRHIZ90672A_00018228</name>
</gene>
<dbReference type="PANTHER" id="PTHR31845">
    <property type="entry name" value="FINGER DOMAIN PROTEIN, PUTATIVE-RELATED"/>
    <property type="match status" value="1"/>
</dbReference>
<evidence type="ECO:0008006" key="9">
    <source>
        <dbReference type="Google" id="ProtNLM"/>
    </source>
</evidence>
<feature type="region of interest" description="Disordered" evidence="6">
    <location>
        <begin position="153"/>
        <end position="176"/>
    </location>
</feature>
<feature type="compositionally biased region" description="Basic and acidic residues" evidence="6">
    <location>
        <begin position="154"/>
        <end position="164"/>
    </location>
</feature>
<dbReference type="OrthoDB" id="3429912at2759"/>
<feature type="compositionally biased region" description="Basic and acidic residues" evidence="6">
    <location>
        <begin position="8"/>
        <end position="21"/>
    </location>
</feature>
<sequence>MRCTSSERNPDGSRAPCDRCQRNSRPCHIPQRRAPGRRPGALGRYHGVEKAMRQIQTEVRKAARLSKEFPKNPVPSESEILGLFLRGDALSPQQLVANESSQDLVPSAQNTFSSMPDAPSELSQFEQSNADAVAAGRFERSVCNPLGLLADASGEAREEGEPFRPESSSDFGHDTSPGDAISMTTDSSSLVTARSLFERPGYVSLGLKLDRGVLEDALGQLLNRSSVDMRYANYFKAANENRALDTGPDLDPVDLGLISLEEVLYLFPIYFEWQHPIHGILDPALHTPDFVRSRSALLFTWILAITAQFDPASASLMKRLRLHGEKLLRHVHASGYRSVEIAQGYYLSLLAAVPTNTLAEDNSWTYTTYALGMISDLGSDSRQGPLASSPRHPVTDPSNGSTVAISSLETRLVRNRERTSLRLLIWEQAHNASRGRVTFFPDNELILRINEWWQHPLADPTDRYTSAFVLLRRHLYMLHHEVKHHFGLPHHGPHWVRDLVDSALDPWAETWLTNPEAHSETPEVIRGAFLRFVYLHGRLWALSAALHSHASSGQGSDATAYDCFEAAINCCEVTVRDLREIGQPMYCMMTPTWAMSSYAAVLALKLFSQLYSDRLGQEVELLALLAEVALQLERAGTVPNHRFGIPALLGQHLFQVLRRRLTTLKTAVPVAQGDGNLPLLGLDGGQDIICDNHLPQPEQQQGGSFAEFSDLLLFPGLSPEGAGIAQEAFADLMREWGGPGFEGLF</sequence>
<dbReference type="CDD" id="cd12148">
    <property type="entry name" value="fungal_TF_MHR"/>
    <property type="match status" value="1"/>
</dbReference>